<evidence type="ECO:0000259" key="2">
    <source>
        <dbReference type="Pfam" id="PF04892"/>
    </source>
</evidence>
<keyword evidence="1" id="KW-0812">Transmembrane</keyword>
<dbReference type="PIRSF" id="PIRSF033367">
    <property type="entry name" value="UCP033367_VanZ"/>
    <property type="match status" value="1"/>
</dbReference>
<feature type="domain" description="VanZ-like" evidence="2">
    <location>
        <begin position="42"/>
        <end position="104"/>
    </location>
</feature>
<feature type="transmembrane region" description="Helical" evidence="1">
    <location>
        <begin position="38"/>
        <end position="53"/>
    </location>
</feature>
<organism evidence="3 4">
    <name type="scientific">Pseudaminobacter soli</name>
    <name type="common">ex Li et al. 2025</name>
    <dbReference type="NCBI Taxonomy" id="1295366"/>
    <lineage>
        <taxon>Bacteria</taxon>
        <taxon>Pseudomonadati</taxon>
        <taxon>Pseudomonadota</taxon>
        <taxon>Alphaproteobacteria</taxon>
        <taxon>Hyphomicrobiales</taxon>
        <taxon>Phyllobacteriaceae</taxon>
        <taxon>Pseudaminobacter</taxon>
    </lineage>
</organism>
<dbReference type="Pfam" id="PF04892">
    <property type="entry name" value="VanZ"/>
    <property type="match status" value="1"/>
</dbReference>
<evidence type="ECO:0000313" key="4">
    <source>
        <dbReference type="Proteomes" id="UP000240653"/>
    </source>
</evidence>
<dbReference type="RefSeq" id="WP_106724617.1">
    <property type="nucleotide sequence ID" value="NZ_PXYL01000006.1"/>
</dbReference>
<keyword evidence="1" id="KW-0472">Membrane</keyword>
<feature type="transmembrane region" description="Helical" evidence="1">
    <location>
        <begin position="88"/>
        <end position="105"/>
    </location>
</feature>
<evidence type="ECO:0000313" key="3">
    <source>
        <dbReference type="EMBL" id="PSJ60282.1"/>
    </source>
</evidence>
<keyword evidence="4" id="KW-1185">Reference proteome</keyword>
<dbReference type="InterPro" id="IPR006976">
    <property type="entry name" value="VanZ-like"/>
</dbReference>
<dbReference type="Proteomes" id="UP000240653">
    <property type="component" value="Unassembled WGS sequence"/>
</dbReference>
<dbReference type="AlphaFoldDB" id="A0A2P7SCN9"/>
<dbReference type="EMBL" id="PXYL01000006">
    <property type="protein sequence ID" value="PSJ60282.1"/>
    <property type="molecule type" value="Genomic_DNA"/>
</dbReference>
<proteinExistence type="predicted"/>
<dbReference type="InterPro" id="IPR017015">
    <property type="entry name" value="UCP033367_VanZ"/>
</dbReference>
<accession>A0A2P7SCN9</accession>
<feature type="transmembrane region" description="Helical" evidence="1">
    <location>
        <begin position="7"/>
        <end position="26"/>
    </location>
</feature>
<gene>
    <name evidence="3" type="ORF">C7I85_14075</name>
</gene>
<protein>
    <recommendedName>
        <fullName evidence="2">VanZ-like domain-containing protein</fullName>
    </recommendedName>
</protein>
<feature type="transmembrane region" description="Helical" evidence="1">
    <location>
        <begin position="60"/>
        <end position="76"/>
    </location>
</feature>
<reference evidence="3 4" key="1">
    <citation type="submission" date="2018-03" db="EMBL/GenBank/DDBJ databases">
        <title>The draft genome of Mesorhizobium soli JCM 19897.</title>
        <authorList>
            <person name="Li L."/>
            <person name="Liu L."/>
            <person name="Liang L."/>
            <person name="Wang T."/>
            <person name="Zhang X."/>
        </authorList>
    </citation>
    <scope>NUCLEOTIDE SEQUENCE [LARGE SCALE GENOMIC DNA]</scope>
    <source>
        <strain evidence="3 4">JCM 19897</strain>
    </source>
</reference>
<evidence type="ECO:0000256" key="1">
    <source>
        <dbReference type="SAM" id="Phobius"/>
    </source>
</evidence>
<comment type="caution">
    <text evidence="3">The sequence shown here is derived from an EMBL/GenBank/DDBJ whole genome shotgun (WGS) entry which is preliminary data.</text>
</comment>
<sequence length="118" mass="12605">MTTISRIASIVLLIGIAFVTLCPIDFRPETGHPTLERAGAYLLFGLALGAGFPRHLRYSLIFIVAVAAGLEALQLVDPGRHARLDDMLVKAIGGVVGVLLAWFLTRARGATDKRAPLA</sequence>
<name>A0A2P7SCN9_9HYPH</name>
<keyword evidence="1" id="KW-1133">Transmembrane helix</keyword>
<dbReference type="OrthoDB" id="8101133at2"/>